<feature type="transmembrane region" description="Helical" evidence="1">
    <location>
        <begin position="321"/>
        <end position="343"/>
    </location>
</feature>
<dbReference type="AlphaFoldDB" id="A0A445B7V6"/>
<dbReference type="Proteomes" id="UP000289738">
    <property type="component" value="Chromosome A10"/>
</dbReference>
<keyword evidence="1" id="KW-0472">Membrane</keyword>
<feature type="domain" description="Replication protein A 70 kDa DNA-binding subunit B/D first OB fold" evidence="2">
    <location>
        <begin position="80"/>
        <end position="141"/>
    </location>
</feature>
<reference evidence="3 4" key="1">
    <citation type="submission" date="2019-01" db="EMBL/GenBank/DDBJ databases">
        <title>Sequencing of cultivated peanut Arachis hypogaea provides insights into genome evolution and oil improvement.</title>
        <authorList>
            <person name="Chen X."/>
        </authorList>
    </citation>
    <scope>NUCLEOTIDE SEQUENCE [LARGE SCALE GENOMIC DNA]</scope>
    <source>
        <strain evidence="4">cv. Fuhuasheng</strain>
        <tissue evidence="3">Leaves</tissue>
    </source>
</reference>
<evidence type="ECO:0000313" key="4">
    <source>
        <dbReference type="Proteomes" id="UP000289738"/>
    </source>
</evidence>
<organism evidence="3 4">
    <name type="scientific">Arachis hypogaea</name>
    <name type="common">Peanut</name>
    <dbReference type="NCBI Taxonomy" id="3818"/>
    <lineage>
        <taxon>Eukaryota</taxon>
        <taxon>Viridiplantae</taxon>
        <taxon>Streptophyta</taxon>
        <taxon>Embryophyta</taxon>
        <taxon>Tracheophyta</taxon>
        <taxon>Spermatophyta</taxon>
        <taxon>Magnoliopsida</taxon>
        <taxon>eudicotyledons</taxon>
        <taxon>Gunneridae</taxon>
        <taxon>Pentapetalae</taxon>
        <taxon>rosids</taxon>
        <taxon>fabids</taxon>
        <taxon>Fabales</taxon>
        <taxon>Fabaceae</taxon>
        <taxon>Papilionoideae</taxon>
        <taxon>50 kb inversion clade</taxon>
        <taxon>dalbergioids sensu lato</taxon>
        <taxon>Dalbergieae</taxon>
        <taxon>Pterocarpus clade</taxon>
        <taxon>Arachis</taxon>
    </lineage>
</organism>
<evidence type="ECO:0000256" key="1">
    <source>
        <dbReference type="SAM" id="Phobius"/>
    </source>
</evidence>
<protein>
    <recommendedName>
        <fullName evidence="2">Replication protein A 70 kDa DNA-binding subunit B/D first OB fold domain-containing protein</fullName>
    </recommendedName>
</protein>
<keyword evidence="4" id="KW-1185">Reference proteome</keyword>
<dbReference type="Gene3D" id="2.40.50.140">
    <property type="entry name" value="Nucleic acid-binding proteins"/>
    <property type="match status" value="1"/>
</dbReference>
<sequence>MSPPPSLTESSASHLGFGHMHRSYGYLFDSIRSHHKGIVLFLPSVPSPKRSSVSLCQAYLILHLDFSVLDSRRYHRNRADMVDRITPWRESWKVHVKVVKLWYHKNPALDRSKNLLHMVLMDENLHKIQATIRDQLISNFAVSKRRGYVLDDAFYSCTKHWFEQSDETSVQTFVPIQDVCCFCGISKDTSFRLSWDHYWCLKRKRCGIKWEVDQSSSAGVRKERDVVSNGKLIKVVVLEVFTDGLFINFDIPESVEFLNRFSVASYGFSRLVTNELGYLVSKVDGDYFNPKQISNIQDLHANSGDTHYFLWMNQICDTTHVYVVTLLLSMRISTFVMLVVHVLNIYGIRVKIRHGGCAVLFVVLDNAATKLFGKTCSEAFLMIEEEFHVDPSVLAVCRSYSP</sequence>
<keyword evidence="1" id="KW-1133">Transmembrane helix</keyword>
<dbReference type="InterPro" id="IPR003871">
    <property type="entry name" value="RFA1B/D_OB_1st"/>
</dbReference>
<gene>
    <name evidence="3" type="ORF">Ahy_A10g049766</name>
</gene>
<accession>A0A445B7V6</accession>
<evidence type="ECO:0000259" key="2">
    <source>
        <dbReference type="Pfam" id="PF02721"/>
    </source>
</evidence>
<dbReference type="Pfam" id="PF02721">
    <property type="entry name" value="DUF223"/>
    <property type="match status" value="1"/>
</dbReference>
<dbReference type="InterPro" id="IPR012340">
    <property type="entry name" value="NA-bd_OB-fold"/>
</dbReference>
<evidence type="ECO:0000313" key="3">
    <source>
        <dbReference type="EMBL" id="RYR34755.1"/>
    </source>
</evidence>
<keyword evidence="1" id="KW-0812">Transmembrane</keyword>
<name>A0A445B7V6_ARAHY</name>
<dbReference type="EMBL" id="SDMP01000010">
    <property type="protein sequence ID" value="RYR34755.1"/>
    <property type="molecule type" value="Genomic_DNA"/>
</dbReference>
<comment type="caution">
    <text evidence="3">The sequence shown here is derived from an EMBL/GenBank/DDBJ whole genome shotgun (WGS) entry which is preliminary data.</text>
</comment>
<proteinExistence type="predicted"/>